<protein>
    <recommendedName>
        <fullName evidence="3">DUF7036 domain-containing protein</fullName>
    </recommendedName>
</protein>
<feature type="domain" description="DUF7036" evidence="3">
    <location>
        <begin position="202"/>
        <end position="293"/>
    </location>
</feature>
<dbReference type="Proteomes" id="UP001604277">
    <property type="component" value="Unassembled WGS sequence"/>
</dbReference>
<feature type="compositionally biased region" description="Low complexity" evidence="1">
    <location>
        <begin position="310"/>
        <end position="319"/>
    </location>
</feature>
<comment type="caution">
    <text evidence="4">The sequence shown here is derived from an EMBL/GenBank/DDBJ whole genome shotgun (WGS) entry which is preliminary data.</text>
</comment>
<dbReference type="EMBL" id="JBFOLJ010000010">
    <property type="protein sequence ID" value="KAL2502037.1"/>
    <property type="molecule type" value="Genomic_DNA"/>
</dbReference>
<evidence type="ECO:0000256" key="1">
    <source>
        <dbReference type="SAM" id="MobiDB-lite"/>
    </source>
</evidence>
<evidence type="ECO:0000256" key="2">
    <source>
        <dbReference type="SAM" id="Phobius"/>
    </source>
</evidence>
<reference evidence="5" key="1">
    <citation type="submission" date="2024-07" db="EMBL/GenBank/DDBJ databases">
        <title>Two chromosome-level genome assemblies of Korean endemic species Abeliophyllum distichum and Forsythia ovata (Oleaceae).</title>
        <authorList>
            <person name="Jang H."/>
        </authorList>
    </citation>
    <scope>NUCLEOTIDE SEQUENCE [LARGE SCALE GENOMIC DNA]</scope>
</reference>
<dbReference type="PANTHER" id="PTHR33826:SF2">
    <property type="entry name" value="HYDROXYPROLINE-RICH GLYCOPROTEIN FAMILY PROTEIN"/>
    <property type="match status" value="1"/>
</dbReference>
<keyword evidence="2" id="KW-0812">Transmembrane</keyword>
<dbReference type="AlphaFoldDB" id="A0ABD1SMV7"/>
<dbReference type="InterPro" id="IPR055464">
    <property type="entry name" value="DUF7036"/>
</dbReference>
<feature type="domain" description="DUF7036" evidence="3">
    <location>
        <begin position="86"/>
        <end position="169"/>
    </location>
</feature>
<evidence type="ECO:0000313" key="5">
    <source>
        <dbReference type="Proteomes" id="UP001604277"/>
    </source>
</evidence>
<feature type="region of interest" description="Disordered" evidence="1">
    <location>
        <begin position="304"/>
        <end position="455"/>
    </location>
</feature>
<gene>
    <name evidence="4" type="ORF">Fot_35885</name>
</gene>
<keyword evidence="2" id="KW-1133">Transmembrane helix</keyword>
<keyword evidence="2" id="KW-0472">Membrane</keyword>
<evidence type="ECO:0000313" key="4">
    <source>
        <dbReference type="EMBL" id="KAL2502037.1"/>
    </source>
</evidence>
<evidence type="ECO:0000259" key="3">
    <source>
        <dbReference type="Pfam" id="PF23041"/>
    </source>
</evidence>
<dbReference type="Pfam" id="PF23041">
    <property type="entry name" value="DUF7036"/>
    <property type="match status" value="2"/>
</dbReference>
<name>A0ABD1SMV7_9LAMI</name>
<keyword evidence="5" id="KW-1185">Reference proteome</keyword>
<accession>A0ABD1SMV7</accession>
<dbReference type="PANTHER" id="PTHR33826">
    <property type="entry name" value="F20B24.21"/>
    <property type="match status" value="1"/>
</dbReference>
<proteinExistence type="predicted"/>
<feature type="transmembrane region" description="Helical" evidence="2">
    <location>
        <begin position="45"/>
        <end position="65"/>
    </location>
</feature>
<organism evidence="4 5">
    <name type="scientific">Forsythia ovata</name>
    <dbReference type="NCBI Taxonomy" id="205694"/>
    <lineage>
        <taxon>Eukaryota</taxon>
        <taxon>Viridiplantae</taxon>
        <taxon>Streptophyta</taxon>
        <taxon>Embryophyta</taxon>
        <taxon>Tracheophyta</taxon>
        <taxon>Spermatophyta</taxon>
        <taxon>Magnoliopsida</taxon>
        <taxon>eudicotyledons</taxon>
        <taxon>Gunneridae</taxon>
        <taxon>Pentapetalae</taxon>
        <taxon>asterids</taxon>
        <taxon>lamiids</taxon>
        <taxon>Lamiales</taxon>
        <taxon>Oleaceae</taxon>
        <taxon>Forsythieae</taxon>
        <taxon>Forsythia</taxon>
    </lineage>
</organism>
<sequence>MGKAEDEQPLPSTTLDAQSATPNAGNCNGCCLGCSRLRKVVTLRCIFVLVLSVAVLLSAVFWLPFFHFGDQKDLDLDYAGRDIVASFKIKKPASFLEDYVIQLENDIFEEISFPTTKVEIISFAPAGSNTTKVVFAVESDATTQSLIRASFVSLVTHQNYLHLTPFLFGDPSSFEVLKFKGGITASPDQKAFLMQKVQIVFNFTLNFSIEQILYNFNELTSQLKSGLDLAPYENLYISLTNLKGSTAAPPTTVQSQVLFAVGINITNSRLKQLARTITDPHSKNLGLNNTVFGRVKQVRLSSISLGNDTSPSPSTSPSLSPAPLPPSRHHHHHDASLAPGISPAPSMGKSGSVTGKESPVPAPVTAPAPAKSHVAKPPGCHFGYKNRFPPKPNEHSHITPTAPPVYAPRVAPSQPPQQSDTPIADVPPVPAASPLSNVAYDHIHPPSKSDSYAGPPDVMPLVSPALPPSSAGTFSSNLWAFPLFLLLMHLWQQSM</sequence>